<dbReference type="InterPro" id="IPR015946">
    <property type="entry name" value="KH_dom-like_a/b"/>
</dbReference>
<keyword evidence="3" id="KW-0690">Ribosome biogenesis</keyword>
<dbReference type="PIRSF" id="PIRSF006485">
    <property type="entry name" value="GTP-binding_EngA"/>
    <property type="match status" value="1"/>
</dbReference>
<dbReference type="InterPro" id="IPR006073">
    <property type="entry name" value="GTP-bd"/>
</dbReference>
<organism evidence="10">
    <name type="scientific">bioreactor metagenome</name>
    <dbReference type="NCBI Taxonomy" id="1076179"/>
    <lineage>
        <taxon>unclassified sequences</taxon>
        <taxon>metagenomes</taxon>
        <taxon>ecological metagenomes</taxon>
    </lineage>
</organism>
<accession>A0A644WKX6</accession>
<evidence type="ECO:0000256" key="5">
    <source>
        <dbReference type="ARBA" id="ARBA00022741"/>
    </source>
</evidence>
<sequence length="514" mass="57418">MTDSIISPPSDNVDTQVKIPVVSIIGRPNVGKSTLFNRLIGKRRAITDPTPGVTRDPIPERWLLGNHPVTLIDSGGVKVDRDSMDDLVAKKSLGLLAISDAIVFMMDCTEVTAEDRELLEYLRPYTDKIVLVVNKIDDPKREDLLWEYYEYGYQRILGISAAHGLGIEELEDTLLGMLDLVSLEEAPEEAERVKIAILGKPNTGKSTLTNLLVGKDISIVSDIAGTTRDVVMGSFNYKGTDFTVLDTAGIRRKSKVEEDVEYYSVNRAIKTIDEADVVLLMIDSVEGLADQDKKIANLIVRRGKGIILVLNKIDLLAGIGNELEAIKDRVRFLFPILNFAPITSISALQGQDIGKLLDMVWTVWKQLNKRVDTARLNESIKVWGEAYQPPRGSGGHYKVYYGTQISANPVKFLFFVNRIKEFPQIYIQYLKNCIRKDLGFTLIPIEIDLRERKRNPSLHDRGPKAPVNPTPQKEVKRNTGGKAIAKPKSTKPGNKASVDKARKRNEKQSSRKRG</sequence>
<dbReference type="HAMAP" id="MF_00195">
    <property type="entry name" value="GTPase_Der"/>
    <property type="match status" value="1"/>
</dbReference>
<dbReference type="PANTHER" id="PTHR43834">
    <property type="entry name" value="GTPASE DER"/>
    <property type="match status" value="1"/>
</dbReference>
<dbReference type="AlphaFoldDB" id="A0A644WKX6"/>
<dbReference type="GO" id="GO:0005525">
    <property type="term" value="F:GTP binding"/>
    <property type="evidence" value="ECO:0007669"/>
    <property type="project" value="UniProtKB-KW"/>
</dbReference>
<dbReference type="Pfam" id="PF01926">
    <property type="entry name" value="MMR_HSR1"/>
    <property type="match status" value="2"/>
</dbReference>
<dbReference type="Gene3D" id="3.40.50.300">
    <property type="entry name" value="P-loop containing nucleotide triphosphate hydrolases"/>
    <property type="match status" value="2"/>
</dbReference>
<reference evidence="10" key="1">
    <citation type="submission" date="2019-08" db="EMBL/GenBank/DDBJ databases">
        <authorList>
            <person name="Kucharzyk K."/>
            <person name="Murdoch R.W."/>
            <person name="Higgins S."/>
            <person name="Loffler F."/>
        </authorList>
    </citation>
    <scope>NUCLEOTIDE SEQUENCE</scope>
</reference>
<keyword evidence="6" id="KW-0342">GTP-binding</keyword>
<keyword evidence="5" id="KW-0547">Nucleotide-binding</keyword>
<feature type="region of interest" description="Disordered" evidence="8">
    <location>
        <begin position="454"/>
        <end position="514"/>
    </location>
</feature>
<keyword evidence="4" id="KW-0677">Repeat</keyword>
<dbReference type="CDD" id="cd01895">
    <property type="entry name" value="EngA2"/>
    <property type="match status" value="1"/>
</dbReference>
<evidence type="ECO:0000256" key="3">
    <source>
        <dbReference type="ARBA" id="ARBA00022517"/>
    </source>
</evidence>
<dbReference type="InterPro" id="IPR005225">
    <property type="entry name" value="Small_GTP-bd"/>
</dbReference>
<evidence type="ECO:0000313" key="10">
    <source>
        <dbReference type="EMBL" id="MPM04535.1"/>
    </source>
</evidence>
<protein>
    <recommendedName>
        <fullName evidence="2">GTPase Der</fullName>
    </recommendedName>
    <alternativeName>
        <fullName evidence="7">GTP-binding protein EngA</fullName>
    </alternativeName>
</protein>
<evidence type="ECO:0000256" key="7">
    <source>
        <dbReference type="ARBA" id="ARBA00032345"/>
    </source>
</evidence>
<evidence type="ECO:0000256" key="2">
    <source>
        <dbReference type="ARBA" id="ARBA00020953"/>
    </source>
</evidence>
<evidence type="ECO:0000256" key="4">
    <source>
        <dbReference type="ARBA" id="ARBA00022737"/>
    </source>
</evidence>
<dbReference type="Pfam" id="PF14714">
    <property type="entry name" value="KH_dom-like"/>
    <property type="match status" value="1"/>
</dbReference>
<dbReference type="PANTHER" id="PTHR43834:SF6">
    <property type="entry name" value="GTPASE DER"/>
    <property type="match status" value="1"/>
</dbReference>
<dbReference type="PROSITE" id="PS51712">
    <property type="entry name" value="G_ENGA"/>
    <property type="match status" value="1"/>
</dbReference>
<dbReference type="InterPro" id="IPR031166">
    <property type="entry name" value="G_ENGA"/>
</dbReference>
<dbReference type="InterPro" id="IPR016484">
    <property type="entry name" value="GTPase_Der"/>
</dbReference>
<comment type="caution">
    <text evidence="10">The sequence shown here is derived from an EMBL/GenBank/DDBJ whole genome shotgun (WGS) entry which is preliminary data.</text>
</comment>
<comment type="similarity">
    <text evidence="1">Belongs to the TRAFAC class TrmE-Era-EngA-EngB-Septin-like GTPase superfamily. EngA (Der) GTPase family.</text>
</comment>
<dbReference type="CDD" id="cd01894">
    <property type="entry name" value="EngA1"/>
    <property type="match status" value="1"/>
</dbReference>
<name>A0A644WKX6_9ZZZZ</name>
<feature type="compositionally biased region" description="Basic residues" evidence="8">
    <location>
        <begin position="501"/>
        <end position="514"/>
    </location>
</feature>
<dbReference type="NCBIfam" id="TIGR00231">
    <property type="entry name" value="small_GTP"/>
    <property type="match status" value="2"/>
</dbReference>
<gene>
    <name evidence="10" type="primary">der_25</name>
    <name evidence="10" type="ORF">SDC9_50813</name>
</gene>
<dbReference type="Gene3D" id="3.30.300.20">
    <property type="match status" value="1"/>
</dbReference>
<evidence type="ECO:0000256" key="8">
    <source>
        <dbReference type="SAM" id="MobiDB-lite"/>
    </source>
</evidence>
<dbReference type="NCBIfam" id="TIGR03594">
    <property type="entry name" value="GTPase_EngA"/>
    <property type="match status" value="1"/>
</dbReference>
<dbReference type="InterPro" id="IPR027417">
    <property type="entry name" value="P-loop_NTPase"/>
</dbReference>
<dbReference type="GO" id="GO:0042254">
    <property type="term" value="P:ribosome biogenesis"/>
    <property type="evidence" value="ECO:0007669"/>
    <property type="project" value="UniProtKB-KW"/>
</dbReference>
<dbReference type="EMBL" id="VSSQ01001047">
    <property type="protein sequence ID" value="MPM04535.1"/>
    <property type="molecule type" value="Genomic_DNA"/>
</dbReference>
<dbReference type="InterPro" id="IPR032859">
    <property type="entry name" value="KH_dom-like"/>
</dbReference>
<evidence type="ECO:0000256" key="6">
    <source>
        <dbReference type="ARBA" id="ARBA00023134"/>
    </source>
</evidence>
<evidence type="ECO:0000256" key="1">
    <source>
        <dbReference type="ARBA" id="ARBA00008279"/>
    </source>
</evidence>
<feature type="domain" description="EngA-type G" evidence="9">
    <location>
        <begin position="193"/>
        <end position="368"/>
    </location>
</feature>
<dbReference type="SUPFAM" id="SSF52540">
    <property type="entry name" value="P-loop containing nucleoside triphosphate hydrolases"/>
    <property type="match status" value="2"/>
</dbReference>
<evidence type="ECO:0000259" key="9">
    <source>
        <dbReference type="PROSITE" id="PS51712"/>
    </source>
</evidence>
<proteinExistence type="inferred from homology"/>
<dbReference type="FunFam" id="3.40.50.300:FF:000040">
    <property type="entry name" value="GTPase Der"/>
    <property type="match status" value="1"/>
</dbReference>
<dbReference type="PRINTS" id="PR00326">
    <property type="entry name" value="GTP1OBG"/>
</dbReference>